<evidence type="ECO:0000313" key="19">
    <source>
        <dbReference type="Proteomes" id="UP000230709"/>
    </source>
</evidence>
<evidence type="ECO:0000256" key="17">
    <source>
        <dbReference type="SAM" id="MobiDB-lite"/>
    </source>
</evidence>
<keyword evidence="10 15" id="KW-0472">Membrane</keyword>
<dbReference type="InterPro" id="IPR002146">
    <property type="entry name" value="ATP_synth_b/b'su_bac/chlpt"/>
</dbReference>
<keyword evidence="19" id="KW-1185">Reference proteome</keyword>
<dbReference type="KEGG" id="mtw:CQW49_19235"/>
<evidence type="ECO:0000256" key="13">
    <source>
        <dbReference type="ARBA" id="ARBA00025614"/>
    </source>
</evidence>
<keyword evidence="9 15" id="KW-0406">Ion transport</keyword>
<evidence type="ECO:0000256" key="9">
    <source>
        <dbReference type="ARBA" id="ARBA00023065"/>
    </source>
</evidence>
<evidence type="ECO:0000313" key="18">
    <source>
        <dbReference type="EMBL" id="ATQ69778.1"/>
    </source>
</evidence>
<accession>A0A2D2D440</accession>
<evidence type="ECO:0000256" key="5">
    <source>
        <dbReference type="ARBA" id="ARBA00022547"/>
    </source>
</evidence>
<proteinExistence type="inferred from homology"/>
<evidence type="ECO:0000256" key="3">
    <source>
        <dbReference type="ARBA" id="ARBA00022448"/>
    </source>
</evidence>
<evidence type="ECO:0000256" key="2">
    <source>
        <dbReference type="ARBA" id="ARBA00005513"/>
    </source>
</evidence>
<keyword evidence="7 15" id="KW-0375">Hydrogen ion transport</keyword>
<comment type="subunit">
    <text evidence="14 15">F-type ATPases have 2 components, F(1) - the catalytic core - and F(0) - the membrane proton channel. F(1) has five subunits: alpha(3), beta(3), gamma(1), delta(1), epsilon(1). F(0) has three main subunits: a(1), b(2) and c(10-14). The alpha and beta chains form an alternating ring which encloses part of the gamma chain. F(1) is attached to F(0) by a central stalk formed by the gamma and epsilon chains, while a peripheral stalk is formed by the delta and b chains.</text>
</comment>
<dbReference type="GO" id="GO:0046933">
    <property type="term" value="F:proton-transporting ATP synthase activity, rotational mechanism"/>
    <property type="evidence" value="ECO:0007669"/>
    <property type="project" value="UniProtKB-UniRule"/>
</dbReference>
<evidence type="ECO:0000256" key="4">
    <source>
        <dbReference type="ARBA" id="ARBA00022475"/>
    </source>
</evidence>
<dbReference type="STRING" id="595536.GCA_000178815_01345"/>
<evidence type="ECO:0000256" key="10">
    <source>
        <dbReference type="ARBA" id="ARBA00023136"/>
    </source>
</evidence>
<dbReference type="GO" id="GO:0046961">
    <property type="term" value="F:proton-transporting ATPase activity, rotational mechanism"/>
    <property type="evidence" value="ECO:0007669"/>
    <property type="project" value="TreeGrafter"/>
</dbReference>
<keyword evidence="4 15" id="KW-1003">Cell membrane</keyword>
<gene>
    <name evidence="15" type="primary">atpF</name>
    <name evidence="18" type="ORF">CQW49_19235</name>
</gene>
<comment type="function">
    <text evidence="13">Component of the F(0) channel, it forms part of the peripheral stalk, linking F(1) to F(0). The b'-subunit is a diverged and duplicated form of b found in plants and photosynthetic bacteria.</text>
</comment>
<dbReference type="AlphaFoldDB" id="A0A2D2D440"/>
<keyword evidence="3 15" id="KW-0813">Transport</keyword>
<dbReference type="PANTHER" id="PTHR33445">
    <property type="entry name" value="ATP SYNTHASE SUBUNIT B', CHLOROPLASTIC"/>
    <property type="match status" value="1"/>
</dbReference>
<feature type="region of interest" description="Disordered" evidence="17">
    <location>
        <begin position="113"/>
        <end position="132"/>
    </location>
</feature>
<evidence type="ECO:0000256" key="7">
    <source>
        <dbReference type="ARBA" id="ARBA00022781"/>
    </source>
</evidence>
<dbReference type="GO" id="GO:0005886">
    <property type="term" value="C:plasma membrane"/>
    <property type="evidence" value="ECO:0007669"/>
    <property type="project" value="UniProtKB-SubCell"/>
</dbReference>
<keyword evidence="11 15" id="KW-0066">ATP synthesis</keyword>
<dbReference type="Pfam" id="PF00430">
    <property type="entry name" value="ATP-synt_B"/>
    <property type="match status" value="1"/>
</dbReference>
<evidence type="ECO:0000256" key="11">
    <source>
        <dbReference type="ARBA" id="ARBA00023310"/>
    </source>
</evidence>
<organism evidence="18 19">
    <name type="scientific">Methylosinus trichosporium (strain ATCC 35070 / NCIMB 11131 / UNIQEM 75 / OB3b)</name>
    <dbReference type="NCBI Taxonomy" id="595536"/>
    <lineage>
        <taxon>Bacteria</taxon>
        <taxon>Pseudomonadati</taxon>
        <taxon>Pseudomonadota</taxon>
        <taxon>Alphaproteobacteria</taxon>
        <taxon>Hyphomicrobiales</taxon>
        <taxon>Methylocystaceae</taxon>
        <taxon>Methylosinus</taxon>
    </lineage>
</organism>
<evidence type="ECO:0000256" key="16">
    <source>
        <dbReference type="RuleBase" id="RU003848"/>
    </source>
</evidence>
<name>A0A2D2D440_METT3</name>
<evidence type="ECO:0000256" key="8">
    <source>
        <dbReference type="ARBA" id="ARBA00022989"/>
    </source>
</evidence>
<dbReference type="EMBL" id="CP023737">
    <property type="protein sequence ID" value="ATQ69778.1"/>
    <property type="molecule type" value="Genomic_DNA"/>
</dbReference>
<dbReference type="RefSeq" id="WP_003612563.1">
    <property type="nucleotide sequence ID" value="NZ_ADVE02000001.1"/>
</dbReference>
<comment type="function">
    <text evidence="12 15">F(1)F(0) ATP synthase produces ATP from ADP in the presence of a proton or sodium gradient. F-type ATPases consist of two structural domains, F(1) containing the extramembraneous catalytic core and F(0) containing the membrane proton channel, linked together by a central stalk and a peripheral stalk. During catalysis, ATP synthesis in the catalytic domain of F(1) is coupled via a rotary mechanism of the central stalk subunits to proton translocation.</text>
</comment>
<dbReference type="CDD" id="cd06503">
    <property type="entry name" value="ATP-synt_Fo_b"/>
    <property type="match status" value="1"/>
</dbReference>
<evidence type="ECO:0000256" key="6">
    <source>
        <dbReference type="ARBA" id="ARBA00022692"/>
    </source>
</evidence>
<dbReference type="GO" id="GO:0045259">
    <property type="term" value="C:proton-transporting ATP synthase complex"/>
    <property type="evidence" value="ECO:0007669"/>
    <property type="project" value="UniProtKB-KW"/>
</dbReference>
<sequence length="194" mass="20578">MANIVLAAAEEAAHESPAHGATQGTVEHHGGGDFPPFDVNNFAPQLVWLALIFGLLYVLMSRIALPRIGSILSDRESRIESNLSASRELQTKAQAAAAEHDETLRATKAQAQAIGRDAQQQAASETQTRRSAQEAEFAKKLAEADAQISAAKAQALSHVEEIATEAAGSILEKLTGARIAADTLRGEFQIIKAS</sequence>
<evidence type="ECO:0000256" key="1">
    <source>
        <dbReference type="ARBA" id="ARBA00004377"/>
    </source>
</evidence>
<evidence type="ECO:0000256" key="15">
    <source>
        <dbReference type="HAMAP-Rule" id="MF_01398"/>
    </source>
</evidence>
<evidence type="ECO:0000256" key="14">
    <source>
        <dbReference type="ARBA" id="ARBA00025830"/>
    </source>
</evidence>
<protein>
    <recommendedName>
        <fullName evidence="15">ATP synthase subunit b</fullName>
    </recommendedName>
    <alternativeName>
        <fullName evidence="15">ATP synthase F(0) sector subunit b</fullName>
    </alternativeName>
    <alternativeName>
        <fullName evidence="15">ATPase subunit I</fullName>
    </alternativeName>
    <alternativeName>
        <fullName evidence="15">F-type ATPase subunit b</fullName>
        <shortName evidence="15">F-ATPase subunit b</shortName>
    </alternativeName>
</protein>
<comment type="subcellular location">
    <subcellularLocation>
        <location evidence="1">Cell inner membrane</location>
        <topology evidence="1">Single-pass membrane protein</topology>
    </subcellularLocation>
    <subcellularLocation>
        <location evidence="15">Cell membrane</location>
        <topology evidence="15">Single-pass membrane protein</topology>
    </subcellularLocation>
</comment>
<reference evidence="19" key="1">
    <citation type="submission" date="2017-10" db="EMBL/GenBank/DDBJ databases">
        <title>Completed PacBio SMRT sequence of Methylosinus trichosporium OB3b reveals presence of a third large plasmid.</title>
        <authorList>
            <person name="Charles T.C."/>
            <person name="Lynch M.D.J."/>
            <person name="Heil J.R."/>
            <person name="Cheng J."/>
        </authorList>
    </citation>
    <scope>NUCLEOTIDE SEQUENCE [LARGE SCALE GENOMIC DNA]</scope>
    <source>
        <strain evidence="19">OB3b</strain>
    </source>
</reference>
<evidence type="ECO:0000256" key="12">
    <source>
        <dbReference type="ARBA" id="ARBA00025198"/>
    </source>
</evidence>
<keyword evidence="5 15" id="KW-0138">CF(0)</keyword>
<dbReference type="HAMAP" id="MF_01398">
    <property type="entry name" value="ATP_synth_b_bprime"/>
    <property type="match status" value="1"/>
</dbReference>
<dbReference type="Proteomes" id="UP000230709">
    <property type="component" value="Chromosome"/>
</dbReference>
<feature type="transmembrane region" description="Helical" evidence="15">
    <location>
        <begin position="46"/>
        <end position="65"/>
    </location>
</feature>
<comment type="similarity">
    <text evidence="2 15 16">Belongs to the ATPase B chain family.</text>
</comment>
<keyword evidence="6 15" id="KW-0812">Transmembrane</keyword>
<keyword evidence="8 15" id="KW-1133">Transmembrane helix</keyword>
<dbReference type="InterPro" id="IPR050059">
    <property type="entry name" value="ATP_synthase_B_chain"/>
</dbReference>
<dbReference type="PANTHER" id="PTHR33445:SF1">
    <property type="entry name" value="ATP SYNTHASE SUBUNIT B"/>
    <property type="match status" value="1"/>
</dbReference>